<evidence type="ECO:0000256" key="10">
    <source>
        <dbReference type="RuleBase" id="RU365103"/>
    </source>
</evidence>
<dbReference type="InterPro" id="IPR038107">
    <property type="entry name" value="Glycos_transf_N_sf"/>
</dbReference>
<evidence type="ECO:0000256" key="6">
    <source>
        <dbReference type="ARBA" id="ARBA00031445"/>
    </source>
</evidence>
<dbReference type="Pfam" id="PF04413">
    <property type="entry name" value="Glycos_transf_N"/>
    <property type="match status" value="1"/>
</dbReference>
<reference evidence="12 13" key="1">
    <citation type="journal article" date="2010" name="J. Bacteriol.">
        <title>Genome sequences of Oceanicola granulosus HTCC2516(T) and Oceanicola batsensis HTCC2597(TDelta).</title>
        <authorList>
            <person name="Thrash J.C."/>
            <person name="Cho J.C."/>
            <person name="Vergin K.L."/>
            <person name="Giovannoni S.J."/>
        </authorList>
    </citation>
    <scope>NUCLEOTIDE SEQUENCE [LARGE SCALE GENOMIC DNA]</scope>
    <source>
        <strain evidence="13">ATCC BAA-863 / DSM 15984 / KCTC 12145 / HTCC2597</strain>
    </source>
</reference>
<proteinExistence type="inferred from homology"/>
<comment type="catalytic activity">
    <reaction evidence="7 10">
        <text>lipid IVA (E. coli) + CMP-3-deoxy-beta-D-manno-octulosonate = alpha-Kdo-(2-&gt;6)-lipid IVA (E. coli) + CMP + H(+)</text>
        <dbReference type="Rhea" id="RHEA:28066"/>
        <dbReference type="ChEBI" id="CHEBI:15378"/>
        <dbReference type="ChEBI" id="CHEBI:58603"/>
        <dbReference type="ChEBI" id="CHEBI:60364"/>
        <dbReference type="ChEBI" id="CHEBI:60377"/>
        <dbReference type="ChEBI" id="CHEBI:85987"/>
        <dbReference type="EC" id="2.4.99.12"/>
    </reaction>
</comment>
<feature type="domain" description="3-deoxy-D-manno-octulosonic-acid transferase N-terminal" evidence="11">
    <location>
        <begin position="44"/>
        <end position="218"/>
    </location>
</feature>
<dbReference type="AlphaFoldDB" id="A3U1J4"/>
<dbReference type="PANTHER" id="PTHR42755">
    <property type="entry name" value="3-DEOXY-MANNO-OCTULOSONATE CYTIDYLYLTRANSFERASE"/>
    <property type="match status" value="1"/>
</dbReference>
<comment type="caution">
    <text evidence="12">The sequence shown here is derived from an EMBL/GenBank/DDBJ whole genome shotgun (WGS) entry which is preliminary data.</text>
</comment>
<evidence type="ECO:0000256" key="8">
    <source>
        <dbReference type="PIRSR" id="PIRSR639901-1"/>
    </source>
</evidence>
<evidence type="ECO:0000256" key="1">
    <source>
        <dbReference type="ARBA" id="ARBA00003394"/>
    </source>
</evidence>
<evidence type="ECO:0000256" key="2">
    <source>
        <dbReference type="ARBA" id="ARBA00004713"/>
    </source>
</evidence>
<organism evidence="12 13">
    <name type="scientific">Pseudooceanicola batsensis (strain ATCC BAA-863 / DSM 15984 / KCTC 12145 / HTCC2597)</name>
    <name type="common">Oceanicola batsensis</name>
    <dbReference type="NCBI Taxonomy" id="252305"/>
    <lineage>
        <taxon>Bacteria</taxon>
        <taxon>Pseudomonadati</taxon>
        <taxon>Pseudomonadota</taxon>
        <taxon>Alphaproteobacteria</taxon>
        <taxon>Rhodobacterales</taxon>
        <taxon>Paracoccaceae</taxon>
        <taxon>Pseudooceanicola</taxon>
    </lineage>
</organism>
<evidence type="ECO:0000313" key="13">
    <source>
        <dbReference type="Proteomes" id="UP000004318"/>
    </source>
</evidence>
<keyword evidence="13" id="KW-1185">Reference proteome</keyword>
<keyword evidence="10" id="KW-0472">Membrane</keyword>
<keyword evidence="10" id="KW-1003">Cell membrane</keyword>
<evidence type="ECO:0000256" key="4">
    <source>
        <dbReference type="ARBA" id="ARBA00019077"/>
    </source>
</evidence>
<dbReference type="InterPro" id="IPR039901">
    <property type="entry name" value="Kdotransferase"/>
</dbReference>
<evidence type="ECO:0000313" key="12">
    <source>
        <dbReference type="EMBL" id="EAQ01775.1"/>
    </source>
</evidence>
<keyword evidence="5 10" id="KW-0808">Transferase</keyword>
<dbReference type="Proteomes" id="UP000004318">
    <property type="component" value="Unassembled WGS sequence"/>
</dbReference>
<feature type="site" description="Transition state stabilizer" evidence="9">
    <location>
        <position position="218"/>
    </location>
</feature>
<comment type="function">
    <text evidence="1 10">Involved in lipopolysaccharide (LPS) biosynthesis. Catalyzes the transfer of 3-deoxy-D-manno-octulosonate (Kdo) residue(s) from CMP-Kdo to lipid IV(A), the tetraacyldisaccharide-1,4'-bisphosphate precursor of lipid A.</text>
</comment>
<feature type="active site" description="Proton acceptor" evidence="8">
    <location>
        <position position="70"/>
    </location>
</feature>
<comment type="similarity">
    <text evidence="10">Belongs to the glycosyltransferase group 1 family.</text>
</comment>
<evidence type="ECO:0000259" key="11">
    <source>
        <dbReference type="Pfam" id="PF04413"/>
    </source>
</evidence>
<evidence type="ECO:0000256" key="7">
    <source>
        <dbReference type="ARBA" id="ARBA00049183"/>
    </source>
</evidence>
<dbReference type="EC" id="2.4.99.12" evidence="3 10"/>
<evidence type="ECO:0000256" key="5">
    <source>
        <dbReference type="ARBA" id="ARBA00022679"/>
    </source>
</evidence>
<dbReference type="RefSeq" id="WP_009804278.1">
    <property type="nucleotide sequence ID" value="NZ_CH724131.1"/>
</dbReference>
<dbReference type="eggNOG" id="COG1519">
    <property type="taxonomic scope" value="Bacteria"/>
</dbReference>
<evidence type="ECO:0000256" key="3">
    <source>
        <dbReference type="ARBA" id="ARBA00012621"/>
    </source>
</evidence>
<dbReference type="HOGENOM" id="CLU_036146_1_1_5"/>
<dbReference type="UniPathway" id="UPA00958"/>
<dbReference type="Gene3D" id="3.40.50.2000">
    <property type="entry name" value="Glycogen Phosphorylase B"/>
    <property type="match status" value="1"/>
</dbReference>
<feature type="site" description="Transition state stabilizer" evidence="9">
    <location>
        <position position="140"/>
    </location>
</feature>
<gene>
    <name evidence="12" type="ORF">OB2597_00120</name>
</gene>
<keyword evidence="10" id="KW-0448">Lipopolysaccharide biosynthesis</keyword>
<dbReference type="GO" id="GO:0009244">
    <property type="term" value="P:lipopolysaccharide core region biosynthetic process"/>
    <property type="evidence" value="ECO:0007669"/>
    <property type="project" value="UniProtKB-UniRule"/>
</dbReference>
<dbReference type="Gene3D" id="3.40.50.11720">
    <property type="entry name" value="3-Deoxy-D-manno-octulosonic-acid transferase, N-terminal domain"/>
    <property type="match status" value="1"/>
</dbReference>
<comment type="pathway">
    <text evidence="2 10">Bacterial outer membrane biogenesis; LPS core biosynthesis.</text>
</comment>
<dbReference type="GO" id="GO:0009245">
    <property type="term" value="P:lipid A biosynthetic process"/>
    <property type="evidence" value="ECO:0007669"/>
    <property type="project" value="TreeGrafter"/>
</dbReference>
<name>A3U1J4_PSEBH</name>
<dbReference type="PANTHER" id="PTHR42755:SF1">
    <property type="entry name" value="3-DEOXY-D-MANNO-OCTULOSONIC ACID TRANSFERASE, MITOCHONDRIAL-RELATED"/>
    <property type="match status" value="1"/>
</dbReference>
<dbReference type="InterPro" id="IPR007507">
    <property type="entry name" value="Glycos_transf_N"/>
</dbReference>
<sequence>MAARQPQGTVFYQFYRGIAALTAPLVWRRVSRKLARHGVSAPRRRERLGEATLPRPEGPLIWFHAASVGESLSVLTLASRLQALQPGSHVLITSGTASSAEILGKRMPEDFIHQFAPLDQRAALRRFLDHWRPDAGIFVESEIWPQMLAEAHGAGVPLALVNARMSRASLKNWARFDQTARYLLGLFRVIRTQDRATLEGLLGIGADPSVTALGPNLKSVALPLPVDPQEVRRLGARLPAQRWLAASTHPGEERIVLEAHRQAREALPDLGLILAPRHPERAGAIAEEVRAAGLTLARRSLGEDPASAEVYLADTLGEMGLWYDLCPVVFLGGSFVSAGGHNPFEPAQAGCAVITGPRHANFADVYRDFTDRRAVEIVPRPKGLGGTVVRMLREPAAVAAQSEAAARLVSTQDDAVDALAALLAEKLLG</sequence>
<dbReference type="STRING" id="252305.OB2597_00120"/>
<dbReference type="GO" id="GO:0043842">
    <property type="term" value="F:Kdo transferase activity"/>
    <property type="evidence" value="ECO:0007669"/>
    <property type="project" value="UniProtKB-EC"/>
</dbReference>
<protein>
    <recommendedName>
        <fullName evidence="4 10">3-deoxy-D-manno-octulosonic acid transferase</fullName>
        <shortName evidence="10">Kdo transferase</shortName>
        <ecNumber evidence="3 10">2.4.99.12</ecNumber>
    </recommendedName>
    <alternativeName>
        <fullName evidence="6 10">Lipid IV(A) 3-deoxy-D-manno-octulosonic acid transferase</fullName>
    </alternativeName>
</protein>
<comment type="subcellular location">
    <subcellularLocation>
        <location evidence="10">Cell membrane</location>
    </subcellularLocation>
</comment>
<dbReference type="GO" id="GO:0005886">
    <property type="term" value="C:plasma membrane"/>
    <property type="evidence" value="ECO:0007669"/>
    <property type="project" value="UniProtKB-SubCell"/>
</dbReference>
<dbReference type="EMBL" id="AAMO01000010">
    <property type="protein sequence ID" value="EAQ01775.1"/>
    <property type="molecule type" value="Genomic_DNA"/>
</dbReference>
<dbReference type="OrthoDB" id="9789797at2"/>
<accession>A3U1J4</accession>
<evidence type="ECO:0000256" key="9">
    <source>
        <dbReference type="PIRSR" id="PIRSR639901-2"/>
    </source>
</evidence>